<dbReference type="EMBL" id="HACG01036959">
    <property type="protein sequence ID" value="CEK83824.1"/>
    <property type="molecule type" value="Transcribed_RNA"/>
</dbReference>
<name>A0A0B7AS24_9EUPU</name>
<feature type="region of interest" description="Disordered" evidence="1">
    <location>
        <begin position="1"/>
        <end position="21"/>
    </location>
</feature>
<protein>
    <submittedName>
        <fullName evidence="2">Uncharacterized protein</fullName>
    </submittedName>
</protein>
<accession>A0A0B7AS24</accession>
<dbReference type="AlphaFoldDB" id="A0A0B7AS24"/>
<sequence>MEGMIPKDKAGDDEDDGDNKTLRENFYVTMEKMKEMARDLEYFMQTLMTTMLCK</sequence>
<reference evidence="2" key="1">
    <citation type="submission" date="2014-12" db="EMBL/GenBank/DDBJ databases">
        <title>Insight into the proteome of Arion vulgaris.</title>
        <authorList>
            <person name="Aradska J."/>
            <person name="Bulat T."/>
            <person name="Smidak R."/>
            <person name="Sarate P."/>
            <person name="Gangsoo J."/>
            <person name="Sialana F."/>
            <person name="Bilban M."/>
            <person name="Lubec G."/>
        </authorList>
    </citation>
    <scope>NUCLEOTIDE SEQUENCE</scope>
    <source>
        <tissue evidence="2">Skin</tissue>
    </source>
</reference>
<evidence type="ECO:0000313" key="2">
    <source>
        <dbReference type="EMBL" id="CEK83824.1"/>
    </source>
</evidence>
<gene>
    <name evidence="2" type="primary">ORF139188</name>
</gene>
<organism evidence="2">
    <name type="scientific">Arion vulgaris</name>
    <dbReference type="NCBI Taxonomy" id="1028688"/>
    <lineage>
        <taxon>Eukaryota</taxon>
        <taxon>Metazoa</taxon>
        <taxon>Spiralia</taxon>
        <taxon>Lophotrochozoa</taxon>
        <taxon>Mollusca</taxon>
        <taxon>Gastropoda</taxon>
        <taxon>Heterobranchia</taxon>
        <taxon>Euthyneura</taxon>
        <taxon>Panpulmonata</taxon>
        <taxon>Eupulmonata</taxon>
        <taxon>Stylommatophora</taxon>
        <taxon>Helicina</taxon>
        <taxon>Arionoidea</taxon>
        <taxon>Arionidae</taxon>
        <taxon>Arion</taxon>
    </lineage>
</organism>
<proteinExistence type="predicted"/>
<feature type="compositionally biased region" description="Basic and acidic residues" evidence="1">
    <location>
        <begin position="1"/>
        <end position="10"/>
    </location>
</feature>
<evidence type="ECO:0000256" key="1">
    <source>
        <dbReference type="SAM" id="MobiDB-lite"/>
    </source>
</evidence>